<comment type="caution">
    <text evidence="2">The sequence shown here is derived from an EMBL/GenBank/DDBJ whole genome shotgun (WGS) entry which is preliminary data.</text>
</comment>
<name>A0A162LN47_9PROT</name>
<sequence>MSMSLSLFTITIIGGNESYTSALYANGNQQVVVAVNAQKLVNGVPTPLSSSEVNSVTVVEYSANINAGLPVGWFCDTTANRYDQGLRGSSFRAEAVAAPELRAADVVKRYLRCDSRVNPLQNYQFMARIRLDDGKTYTTHFDDGGGAVFESKITIAPQRPYVITVGEMAYRRDDAYNTEWQKGDYIDVDVYYWTLPSSLKIYDESFSNAGYWTSKLYYASAINHDSSTRLGMAIRYTVTSLTLGDIGNLPNSGYAGTQVPLANGAGLMRAARYLCDSHSCTPTYDNYLYWTITDNLGCVSRFTLKANNSDSGNTLTLGNA</sequence>
<reference evidence="2 3" key="1">
    <citation type="submission" date="2015-12" db="EMBL/GenBank/DDBJ databases">
        <title>Genome sequence of Tistrella mobilis MCCC 1A02139.</title>
        <authorList>
            <person name="Lu L."/>
            <person name="Lai Q."/>
            <person name="Shao Z."/>
            <person name="Qian P."/>
        </authorList>
    </citation>
    <scope>NUCLEOTIDE SEQUENCE [LARGE SCALE GENOMIC DNA]</scope>
    <source>
        <strain evidence="2 3">MCCC 1A02139</strain>
    </source>
</reference>
<dbReference type="EMBL" id="DMAI01000114">
    <property type="protein sequence ID" value="HAE47181.1"/>
    <property type="molecule type" value="Genomic_DNA"/>
</dbReference>
<accession>A0A162LN47</accession>
<reference evidence="1 4" key="2">
    <citation type="journal article" date="2018" name="Nat. Biotechnol.">
        <title>A standardized bacterial taxonomy based on genome phylogeny substantially revises the tree of life.</title>
        <authorList>
            <person name="Parks D.H."/>
            <person name="Chuvochina M."/>
            <person name="Waite D.W."/>
            <person name="Rinke C."/>
            <person name="Skarshewski A."/>
            <person name="Chaumeil P.A."/>
            <person name="Hugenholtz P."/>
        </authorList>
    </citation>
    <scope>NUCLEOTIDE SEQUENCE [LARGE SCALE GENOMIC DNA]</scope>
    <source>
        <strain evidence="1">UBA8739</strain>
    </source>
</reference>
<evidence type="ECO:0000313" key="3">
    <source>
        <dbReference type="Proteomes" id="UP000075787"/>
    </source>
</evidence>
<dbReference type="Proteomes" id="UP000075787">
    <property type="component" value="Unassembled WGS sequence"/>
</dbReference>
<evidence type="ECO:0000313" key="4">
    <source>
        <dbReference type="Proteomes" id="UP000257706"/>
    </source>
</evidence>
<evidence type="ECO:0000313" key="1">
    <source>
        <dbReference type="EMBL" id="HAE47181.1"/>
    </source>
</evidence>
<dbReference type="EMBL" id="LPZR01000054">
    <property type="protein sequence ID" value="KYO55880.1"/>
    <property type="molecule type" value="Genomic_DNA"/>
</dbReference>
<proteinExistence type="predicted"/>
<dbReference type="OrthoDB" id="6891610at2"/>
<dbReference type="Proteomes" id="UP000257706">
    <property type="component" value="Unassembled WGS sequence"/>
</dbReference>
<dbReference type="GeneID" id="97239210"/>
<protein>
    <submittedName>
        <fullName evidence="2">Uncharacterized protein</fullName>
    </submittedName>
</protein>
<organism evidence="2 3">
    <name type="scientific">Tistrella mobilis</name>
    <dbReference type="NCBI Taxonomy" id="171437"/>
    <lineage>
        <taxon>Bacteria</taxon>
        <taxon>Pseudomonadati</taxon>
        <taxon>Pseudomonadota</taxon>
        <taxon>Alphaproteobacteria</taxon>
        <taxon>Geminicoccales</taxon>
        <taxon>Geminicoccaceae</taxon>
        <taxon>Tistrella</taxon>
    </lineage>
</organism>
<gene>
    <name evidence="2" type="ORF">AUP44_22795</name>
    <name evidence="1" type="ORF">DCK97_07145</name>
</gene>
<evidence type="ECO:0000313" key="2">
    <source>
        <dbReference type="EMBL" id="KYO55880.1"/>
    </source>
</evidence>
<dbReference type="RefSeq" id="WP_062762072.1">
    <property type="nucleotide sequence ID" value="NZ_CP121042.1"/>
</dbReference>
<dbReference type="AlphaFoldDB" id="A0A162LN47"/>